<reference evidence="2 3" key="1">
    <citation type="submission" date="2019-10" db="EMBL/GenBank/DDBJ databases">
        <title>Dictyobacter vulcani sp. nov., within the class Ktedonobacteria, isolated from soil of volcanic Mt. Zao.</title>
        <authorList>
            <person name="Zheng Y."/>
            <person name="Wang C.M."/>
            <person name="Sakai Y."/>
            <person name="Abe K."/>
            <person name="Yokota A."/>
            <person name="Yabe S."/>
        </authorList>
    </citation>
    <scope>NUCLEOTIDE SEQUENCE [LARGE SCALE GENOMIC DNA]</scope>
    <source>
        <strain evidence="2 3">W12</strain>
    </source>
</reference>
<dbReference type="AlphaFoldDB" id="A0A5J4KHU4"/>
<dbReference type="RefSeq" id="WP_151754584.1">
    <property type="nucleotide sequence ID" value="NZ_BKZW01000001.1"/>
</dbReference>
<dbReference type="Proteomes" id="UP000326912">
    <property type="component" value="Unassembled WGS sequence"/>
</dbReference>
<accession>A0A5J4KHU4</accession>
<evidence type="ECO:0000256" key="1">
    <source>
        <dbReference type="SAM" id="MobiDB-lite"/>
    </source>
</evidence>
<evidence type="ECO:0000313" key="2">
    <source>
        <dbReference type="EMBL" id="GER86452.1"/>
    </source>
</evidence>
<name>A0A5J4KHU4_9CHLR</name>
<organism evidence="2 3">
    <name type="scientific">Dictyobacter vulcani</name>
    <dbReference type="NCBI Taxonomy" id="2607529"/>
    <lineage>
        <taxon>Bacteria</taxon>
        <taxon>Bacillati</taxon>
        <taxon>Chloroflexota</taxon>
        <taxon>Ktedonobacteria</taxon>
        <taxon>Ktedonobacterales</taxon>
        <taxon>Dictyobacteraceae</taxon>
        <taxon>Dictyobacter</taxon>
    </lineage>
</organism>
<keyword evidence="3" id="KW-1185">Reference proteome</keyword>
<dbReference type="EMBL" id="BKZW01000001">
    <property type="protein sequence ID" value="GER86452.1"/>
    <property type="molecule type" value="Genomic_DNA"/>
</dbReference>
<sequence length="110" mass="12564">MLKRIPGVRRVVGGSMDQDKKSEQPEQDTDQDQNNEQKSSDQDQDEQADTSKETDSSQQQTLASLKKDNLINMDTTLRSLFQQSGMKIPSEWGLLMASGHWILIWRRKGL</sequence>
<gene>
    <name evidence="2" type="ORF">KDW_06140</name>
</gene>
<protein>
    <submittedName>
        <fullName evidence="2">Uncharacterized protein</fullName>
    </submittedName>
</protein>
<comment type="caution">
    <text evidence="2">The sequence shown here is derived from an EMBL/GenBank/DDBJ whole genome shotgun (WGS) entry which is preliminary data.</text>
</comment>
<proteinExistence type="predicted"/>
<feature type="region of interest" description="Disordered" evidence="1">
    <location>
        <begin position="1"/>
        <end position="68"/>
    </location>
</feature>
<evidence type="ECO:0000313" key="3">
    <source>
        <dbReference type="Proteomes" id="UP000326912"/>
    </source>
</evidence>